<dbReference type="EMBL" id="JBHTJP010000032">
    <property type="protein sequence ID" value="MFD0975984.1"/>
    <property type="molecule type" value="Genomic_DNA"/>
</dbReference>
<gene>
    <name evidence="2" type="ORF">ACFQ1G_04190</name>
</gene>
<evidence type="ECO:0000313" key="3">
    <source>
        <dbReference type="Proteomes" id="UP001597100"/>
    </source>
</evidence>
<accession>A0ABW3IDP5</accession>
<dbReference type="Proteomes" id="UP001597100">
    <property type="component" value="Unassembled WGS sequence"/>
</dbReference>
<organism evidence="2 3">
    <name type="scientific">Salinimicrobium gaetbulicola</name>
    <dbReference type="NCBI Taxonomy" id="999702"/>
    <lineage>
        <taxon>Bacteria</taxon>
        <taxon>Pseudomonadati</taxon>
        <taxon>Bacteroidota</taxon>
        <taxon>Flavobacteriia</taxon>
        <taxon>Flavobacteriales</taxon>
        <taxon>Flavobacteriaceae</taxon>
        <taxon>Salinimicrobium</taxon>
    </lineage>
</organism>
<dbReference type="RefSeq" id="WP_380737017.1">
    <property type="nucleotide sequence ID" value="NZ_JBHTJP010000032.1"/>
</dbReference>
<reference evidence="3" key="1">
    <citation type="journal article" date="2019" name="Int. J. Syst. Evol. Microbiol.">
        <title>The Global Catalogue of Microorganisms (GCM) 10K type strain sequencing project: providing services to taxonomists for standard genome sequencing and annotation.</title>
        <authorList>
            <consortium name="The Broad Institute Genomics Platform"/>
            <consortium name="The Broad Institute Genome Sequencing Center for Infectious Disease"/>
            <person name="Wu L."/>
            <person name="Ma J."/>
        </authorList>
    </citation>
    <scope>NUCLEOTIDE SEQUENCE [LARGE SCALE GENOMIC DNA]</scope>
    <source>
        <strain evidence="3">CCUG 60898</strain>
    </source>
</reference>
<evidence type="ECO:0000256" key="1">
    <source>
        <dbReference type="SAM" id="MobiDB-lite"/>
    </source>
</evidence>
<sequence>MSILYEILIAAVFSALLSPQTEVKETQPEKVKTEKVSTTPSQDCNTKKIEKI</sequence>
<feature type="compositionally biased region" description="Basic and acidic residues" evidence="1">
    <location>
        <begin position="22"/>
        <end position="35"/>
    </location>
</feature>
<keyword evidence="3" id="KW-1185">Reference proteome</keyword>
<evidence type="ECO:0000313" key="2">
    <source>
        <dbReference type="EMBL" id="MFD0975984.1"/>
    </source>
</evidence>
<proteinExistence type="predicted"/>
<protein>
    <submittedName>
        <fullName evidence="2">Uncharacterized protein</fullName>
    </submittedName>
</protein>
<name>A0ABW3IDP5_9FLAO</name>
<feature type="region of interest" description="Disordered" evidence="1">
    <location>
        <begin position="21"/>
        <end position="52"/>
    </location>
</feature>
<comment type="caution">
    <text evidence="2">The sequence shown here is derived from an EMBL/GenBank/DDBJ whole genome shotgun (WGS) entry which is preliminary data.</text>
</comment>